<dbReference type="AlphaFoldDB" id="A0AAQ3N5X3"/>
<feature type="region of interest" description="Disordered" evidence="1">
    <location>
        <begin position="40"/>
        <end position="80"/>
    </location>
</feature>
<evidence type="ECO:0000313" key="3">
    <source>
        <dbReference type="Proteomes" id="UP001374535"/>
    </source>
</evidence>
<dbReference type="Proteomes" id="UP001374535">
    <property type="component" value="Chromosome 7"/>
</dbReference>
<name>A0AAQ3N5X3_VIGMU</name>
<accession>A0AAQ3N5X3</accession>
<gene>
    <name evidence="2" type="ORF">V8G54_023952</name>
</gene>
<sequence length="103" mass="11328">MRRSVDNHRIATPKSIIGLSYSSPTFGKVGPISFVEDPRSSTFGQAGRDSFVEDPRSPTFGKAGRDSFIEDPRSPTFEKAGRDSLKIHDCPKNRMIEAEGPSN</sequence>
<feature type="compositionally biased region" description="Basic and acidic residues" evidence="1">
    <location>
        <begin position="63"/>
        <end position="73"/>
    </location>
</feature>
<reference evidence="2 3" key="1">
    <citation type="journal article" date="2023" name="Life. Sci Alliance">
        <title>Evolutionary insights into 3D genome organization and epigenetic landscape of Vigna mungo.</title>
        <authorList>
            <person name="Junaid A."/>
            <person name="Singh B."/>
            <person name="Bhatia S."/>
        </authorList>
    </citation>
    <scope>NUCLEOTIDE SEQUENCE [LARGE SCALE GENOMIC DNA]</scope>
    <source>
        <strain evidence="2">Urdbean</strain>
    </source>
</reference>
<keyword evidence="3" id="KW-1185">Reference proteome</keyword>
<dbReference type="EMBL" id="CP144694">
    <property type="protein sequence ID" value="WVZ03146.1"/>
    <property type="molecule type" value="Genomic_DNA"/>
</dbReference>
<organism evidence="2 3">
    <name type="scientific">Vigna mungo</name>
    <name type="common">Black gram</name>
    <name type="synonym">Phaseolus mungo</name>
    <dbReference type="NCBI Taxonomy" id="3915"/>
    <lineage>
        <taxon>Eukaryota</taxon>
        <taxon>Viridiplantae</taxon>
        <taxon>Streptophyta</taxon>
        <taxon>Embryophyta</taxon>
        <taxon>Tracheophyta</taxon>
        <taxon>Spermatophyta</taxon>
        <taxon>Magnoliopsida</taxon>
        <taxon>eudicotyledons</taxon>
        <taxon>Gunneridae</taxon>
        <taxon>Pentapetalae</taxon>
        <taxon>rosids</taxon>
        <taxon>fabids</taxon>
        <taxon>Fabales</taxon>
        <taxon>Fabaceae</taxon>
        <taxon>Papilionoideae</taxon>
        <taxon>50 kb inversion clade</taxon>
        <taxon>NPAAA clade</taxon>
        <taxon>indigoferoid/millettioid clade</taxon>
        <taxon>Phaseoleae</taxon>
        <taxon>Vigna</taxon>
    </lineage>
</organism>
<proteinExistence type="predicted"/>
<protein>
    <submittedName>
        <fullName evidence="2">Uncharacterized protein</fullName>
    </submittedName>
</protein>
<evidence type="ECO:0000313" key="2">
    <source>
        <dbReference type="EMBL" id="WVZ03146.1"/>
    </source>
</evidence>
<evidence type="ECO:0000256" key="1">
    <source>
        <dbReference type="SAM" id="MobiDB-lite"/>
    </source>
</evidence>